<sequence>MEQKYIYSFSQIEDKVKALHETNTEAAAAVALSWLGLSRDELKTLRVSDYNSTMRMLHSADRVVYVREDLIADMLKAICEEAPEYSMGFFITDVNSAYEAAEKQELSPISVLKMRYFYEKHSAKLSGEPEDRVFLKEILRSVGESEADMEKQFAEYEKDAPEKI</sequence>
<reference evidence="1 2" key="1">
    <citation type="journal article" date="2021" name="ISME Commun">
        <title>Automated analysis of genomic sequences facilitates high-throughput and comprehensive description of bacteria.</title>
        <authorList>
            <person name="Hitch T.C.A."/>
        </authorList>
    </citation>
    <scope>NUCLEOTIDE SEQUENCE [LARGE SCALE GENOMIC DNA]</scope>
    <source>
        <strain evidence="1 2">Sanger_31</strain>
    </source>
</reference>
<proteinExistence type="predicted"/>
<protein>
    <submittedName>
        <fullName evidence="1">Uncharacterized protein</fullName>
    </submittedName>
</protein>
<dbReference type="RefSeq" id="WP_138336916.1">
    <property type="nucleotide sequence ID" value="NZ_JAOQJZ010000004.1"/>
</dbReference>
<comment type="caution">
    <text evidence="1">The sequence shown here is derived from an EMBL/GenBank/DDBJ whole genome shotgun (WGS) entry which is preliminary data.</text>
</comment>
<evidence type="ECO:0000313" key="1">
    <source>
        <dbReference type="EMBL" id="MCU6705369.1"/>
    </source>
</evidence>
<accession>A0AAE3IGV4</accession>
<organism evidence="1 2">
    <name type="scientific">Hominimerdicola aceti</name>
    <dbReference type="NCBI Taxonomy" id="2981726"/>
    <lineage>
        <taxon>Bacteria</taxon>
        <taxon>Bacillati</taxon>
        <taxon>Bacillota</taxon>
        <taxon>Clostridia</taxon>
        <taxon>Eubacteriales</taxon>
        <taxon>Oscillospiraceae</taxon>
        <taxon>Hominimerdicola</taxon>
    </lineage>
</organism>
<dbReference type="Proteomes" id="UP001208131">
    <property type="component" value="Unassembled WGS sequence"/>
</dbReference>
<dbReference type="EMBL" id="JAOQJZ010000004">
    <property type="protein sequence ID" value="MCU6705369.1"/>
    <property type="molecule type" value="Genomic_DNA"/>
</dbReference>
<evidence type="ECO:0000313" key="2">
    <source>
        <dbReference type="Proteomes" id="UP001208131"/>
    </source>
</evidence>
<dbReference type="AlphaFoldDB" id="A0AAE3IGV4"/>
<gene>
    <name evidence="1" type="ORF">OCV57_05465</name>
</gene>
<name>A0AAE3IGV4_9FIRM</name>
<keyword evidence="2" id="KW-1185">Reference proteome</keyword>